<dbReference type="GO" id="GO:0048511">
    <property type="term" value="P:rhythmic process"/>
    <property type="evidence" value="ECO:0007669"/>
    <property type="project" value="UniProtKB-KW"/>
</dbReference>
<evidence type="ECO:0000313" key="18">
    <source>
        <dbReference type="RefSeq" id="XP_030628354.1"/>
    </source>
</evidence>
<keyword evidence="18" id="KW-0675">Receptor</keyword>
<proteinExistence type="predicted"/>
<evidence type="ECO:0000259" key="16">
    <source>
        <dbReference type="PROSITE" id="PS50888"/>
    </source>
</evidence>
<accession>A0A6J2V7R9</accession>
<keyword evidence="17" id="KW-1185">Reference proteome</keyword>
<dbReference type="FunFam" id="3.30.450.20:FF:000035">
    <property type="entry name" value="Aryl hydrocarbon receptor"/>
    <property type="match status" value="1"/>
</dbReference>
<dbReference type="PROSITE" id="PS50888">
    <property type="entry name" value="BHLH"/>
    <property type="match status" value="1"/>
</dbReference>
<dbReference type="GO" id="GO:1904613">
    <property type="term" value="P:cellular response to 2,3,7,8-tetrachlorodibenzodioxine"/>
    <property type="evidence" value="ECO:0007669"/>
    <property type="project" value="UniProtKB-ARBA"/>
</dbReference>
<dbReference type="CDD" id="cd19696">
    <property type="entry name" value="bHLH-PAS_AhR_like"/>
    <property type="match status" value="1"/>
</dbReference>
<evidence type="ECO:0000256" key="3">
    <source>
        <dbReference type="ARBA" id="ARBA00015909"/>
    </source>
</evidence>
<keyword evidence="9" id="KW-0090">Biological rhythms</keyword>
<comment type="subcellular location">
    <subcellularLocation>
        <location evidence="2">Cytoplasm</location>
    </subcellularLocation>
    <subcellularLocation>
        <location evidence="1">Nucleus</location>
    </subcellularLocation>
</comment>
<dbReference type="Gene3D" id="3.30.450.20">
    <property type="entry name" value="PAS domain"/>
    <property type="match status" value="2"/>
</dbReference>
<feature type="region of interest" description="Disordered" evidence="14">
    <location>
        <begin position="425"/>
        <end position="450"/>
    </location>
</feature>
<dbReference type="Pfam" id="PF08447">
    <property type="entry name" value="PAS_3"/>
    <property type="match status" value="1"/>
</dbReference>
<dbReference type="InterPro" id="IPR001610">
    <property type="entry name" value="PAC"/>
</dbReference>
<dbReference type="PROSITE" id="PS50112">
    <property type="entry name" value="PAS"/>
    <property type="match status" value="1"/>
</dbReference>
<evidence type="ECO:0000256" key="1">
    <source>
        <dbReference type="ARBA" id="ARBA00004123"/>
    </source>
</evidence>
<dbReference type="GO" id="GO:0006805">
    <property type="term" value="P:xenobiotic metabolic process"/>
    <property type="evidence" value="ECO:0007669"/>
    <property type="project" value="InterPro"/>
</dbReference>
<keyword evidence="6" id="KW-0677">Repeat</keyword>
<dbReference type="Gene3D" id="4.10.280.10">
    <property type="entry name" value="Helix-loop-helix DNA-binding domain"/>
    <property type="match status" value="1"/>
</dbReference>
<evidence type="ECO:0000259" key="15">
    <source>
        <dbReference type="PROSITE" id="PS50112"/>
    </source>
</evidence>
<dbReference type="FunFam" id="4.10.280.10:FF:000024">
    <property type="entry name" value="Aryl hydrocarbon receptor 2"/>
    <property type="match status" value="1"/>
</dbReference>
<feature type="region of interest" description="Disordered" evidence="14">
    <location>
        <begin position="1"/>
        <end position="39"/>
    </location>
</feature>
<dbReference type="OrthoDB" id="6099906at2759"/>
<dbReference type="AlphaFoldDB" id="A0A6J2V7R9"/>
<dbReference type="InterPro" id="IPR011598">
    <property type="entry name" value="bHLH_dom"/>
</dbReference>
<name>A0A6J2V7R9_CHACN</name>
<dbReference type="SMART" id="SM00086">
    <property type="entry name" value="PAC"/>
    <property type="match status" value="1"/>
</dbReference>
<dbReference type="InterPro" id="IPR036638">
    <property type="entry name" value="HLH_DNA-bd_sf"/>
</dbReference>
<evidence type="ECO:0000256" key="11">
    <source>
        <dbReference type="ARBA" id="ARBA00023159"/>
    </source>
</evidence>
<dbReference type="SUPFAM" id="SSF47459">
    <property type="entry name" value="HLH, helix-loop-helix DNA-binding domain"/>
    <property type="match status" value="1"/>
</dbReference>
<dbReference type="InterPro" id="IPR013767">
    <property type="entry name" value="PAS_fold"/>
</dbReference>
<evidence type="ECO:0000256" key="13">
    <source>
        <dbReference type="ARBA" id="ARBA00023242"/>
    </source>
</evidence>
<keyword evidence="5" id="KW-0678">Repressor</keyword>
<dbReference type="SMART" id="SM00353">
    <property type="entry name" value="HLH"/>
    <property type="match status" value="1"/>
</dbReference>
<keyword evidence="10" id="KW-0238">DNA-binding</keyword>
<evidence type="ECO:0000256" key="7">
    <source>
        <dbReference type="ARBA" id="ARBA00022765"/>
    </source>
</evidence>
<evidence type="ECO:0000256" key="9">
    <source>
        <dbReference type="ARBA" id="ARBA00023108"/>
    </source>
</evidence>
<dbReference type="PANTHER" id="PTHR10649:SF17">
    <property type="entry name" value="ARYL HYDROCARBON RECEPTOR 2"/>
    <property type="match status" value="1"/>
</dbReference>
<keyword evidence="11" id="KW-0010">Activator</keyword>
<dbReference type="SUPFAM" id="SSF55785">
    <property type="entry name" value="PYP-like sensor domain (PAS domain)"/>
    <property type="match status" value="2"/>
</dbReference>
<dbReference type="GO" id="GO:0000976">
    <property type="term" value="F:transcription cis-regulatory region binding"/>
    <property type="evidence" value="ECO:0007669"/>
    <property type="project" value="TreeGrafter"/>
</dbReference>
<evidence type="ECO:0000256" key="8">
    <source>
        <dbReference type="ARBA" id="ARBA00023015"/>
    </source>
</evidence>
<dbReference type="GO" id="GO:0034751">
    <property type="term" value="C:aryl hydrocarbon receptor complex"/>
    <property type="evidence" value="ECO:0007669"/>
    <property type="project" value="TreeGrafter"/>
</dbReference>
<evidence type="ECO:0000256" key="14">
    <source>
        <dbReference type="SAM" id="MobiDB-lite"/>
    </source>
</evidence>
<evidence type="ECO:0000256" key="4">
    <source>
        <dbReference type="ARBA" id="ARBA00022490"/>
    </source>
</evidence>
<keyword evidence="12" id="KW-0804">Transcription</keyword>
<keyword evidence="13" id="KW-0539">Nucleus</keyword>
<dbReference type="InterPro" id="IPR039091">
    <property type="entry name" value="AHR/AHRR"/>
</dbReference>
<dbReference type="SMART" id="SM00091">
    <property type="entry name" value="PAS"/>
    <property type="match status" value="2"/>
</dbReference>
<dbReference type="GO" id="GO:0046983">
    <property type="term" value="F:protein dimerization activity"/>
    <property type="evidence" value="ECO:0007669"/>
    <property type="project" value="InterPro"/>
</dbReference>
<organism evidence="17 18">
    <name type="scientific">Chanos chanos</name>
    <name type="common">Milkfish</name>
    <name type="synonym">Mugil chanos</name>
    <dbReference type="NCBI Taxonomy" id="29144"/>
    <lineage>
        <taxon>Eukaryota</taxon>
        <taxon>Metazoa</taxon>
        <taxon>Chordata</taxon>
        <taxon>Craniata</taxon>
        <taxon>Vertebrata</taxon>
        <taxon>Euteleostomi</taxon>
        <taxon>Actinopterygii</taxon>
        <taxon>Neopterygii</taxon>
        <taxon>Teleostei</taxon>
        <taxon>Ostariophysi</taxon>
        <taxon>Gonorynchiformes</taxon>
        <taxon>Chanidae</taxon>
        <taxon>Chanos</taxon>
    </lineage>
</organism>
<evidence type="ECO:0000313" key="17">
    <source>
        <dbReference type="Proteomes" id="UP000504632"/>
    </source>
</evidence>
<feature type="region of interest" description="Disordered" evidence="14">
    <location>
        <begin position="822"/>
        <end position="872"/>
    </location>
</feature>
<evidence type="ECO:0000256" key="5">
    <source>
        <dbReference type="ARBA" id="ARBA00022491"/>
    </source>
</evidence>
<dbReference type="GO" id="GO:0005634">
    <property type="term" value="C:nucleus"/>
    <property type="evidence" value="ECO:0007669"/>
    <property type="project" value="UniProtKB-SubCell"/>
</dbReference>
<dbReference type="GO" id="GO:0004879">
    <property type="term" value="F:nuclear receptor activity"/>
    <property type="evidence" value="ECO:0007669"/>
    <property type="project" value="TreeGrafter"/>
</dbReference>
<dbReference type="InParanoid" id="A0A6J2V7R9"/>
<sequence>MLGNTGIYAAKKRKKPVQKIPKPPPPEGAKSNPSKRHRDRLNGELDKLTNLLPFSEDVRARLDKLSVLRLSVGYLKVKSFFNATMKKNYSGWPAGGFGGNGQVASSMDGVSFSEGDLLLQALNGFVMVVAAEGYVFYASPTIQDYLGFHQSDVVHQSVFELIHTDDRAMFRRQLHFALNPTQNDGCEGIDGMQSSSEITTNIVNYNPQHIPPENSSFLERSFCCRFRCLLDNSSGFLALNFQGRLKYLHGQNKMADDGTMAHPQLALFVIATPLQPPSILEIRSKTLIFQTKHKLDFTPMGVDTRGKVVLGYTETELCMRGSGYQFIHAADMMYCADNHVRMMKTGESGFTVFRLLAKGGTWIWVQANARLVYKGGRPDFIVARQRPLTNEEGEEHLHQRKLQLPFNFTTGEAVLYETSPSLDVANMSSQSKGPKMRKLQESPALDPNSLLGSLLKQDHSVYEQPSDPNSQFSLDQAFRDSHALLNVPGNTWQPQSPTPIVKEEATVKDMMETLQQIIGDSSLCSSLQELDVGNQELKDWENTLLKMNLNSAEMSVELNDILASDIFSYVEQELFKDNDVHIPEQIGCLASIGNQGPFVEIPECLPDLETPNGLITDNRSFNCQAAILSGDFIGIGCQEPVEMGNQVRGTVKLTHMDPQIPISQQAPSNDVFVQSLGLPELSGQKTLSHNNLMAFDSSLPGQCGHPPTQARLGLQPQQNIPSTAQQNGFGSCGQRIVQSGPQMHLNQMALPVQNPPLQGVSSVQSQPVAYSNSNSLNQTVTQDSQWVPQVPNANLANTLCTQNISAPQEVTLNPSSASCLQGQFPLHTQNSSNQRLQTWQQSQPPPSQQLPSALPNGLQHVSGHYSQSTDFQRDSVTRLLPQQNMRGYGPTKPSNAVYNPHTDLTNVPPHLSTNSCMFESPPLAPINGVHFAPTGQGSMNSSCQKMKTLVTQSPHQASCYFQRNPNEPIVGTSTIAQDDTSITPLACQVTLSLSPDTVLAQQQFLDCNGQTQITNRPLEENGSLNFPVLANGTTYFPESAQNGCCEI</sequence>
<dbReference type="CDD" id="cd00130">
    <property type="entry name" value="PAS"/>
    <property type="match status" value="2"/>
</dbReference>
<dbReference type="Proteomes" id="UP000504632">
    <property type="component" value="Chromosome 4"/>
</dbReference>
<keyword evidence="7" id="KW-0013">ADP-ribosylation</keyword>
<protein>
    <recommendedName>
        <fullName evidence="3">Aryl hydrocarbon receptor</fullName>
    </recommendedName>
</protein>
<dbReference type="PANTHER" id="PTHR10649">
    <property type="entry name" value="ARYL HYDROCARBON RECEPTOR"/>
    <property type="match status" value="1"/>
</dbReference>
<evidence type="ECO:0000256" key="10">
    <source>
        <dbReference type="ARBA" id="ARBA00023125"/>
    </source>
</evidence>
<dbReference type="InterPro" id="IPR035965">
    <property type="entry name" value="PAS-like_dom_sf"/>
</dbReference>
<evidence type="ECO:0000256" key="2">
    <source>
        <dbReference type="ARBA" id="ARBA00004496"/>
    </source>
</evidence>
<dbReference type="FunFam" id="3.30.450.20:FF:000019">
    <property type="entry name" value="Aryl hydrocarbon receptor 1"/>
    <property type="match status" value="1"/>
</dbReference>
<dbReference type="GO" id="GO:0048513">
    <property type="term" value="P:animal organ development"/>
    <property type="evidence" value="ECO:0007669"/>
    <property type="project" value="UniProtKB-ARBA"/>
</dbReference>
<gene>
    <name evidence="18" type="primary">ahr2</name>
</gene>
<dbReference type="InterPro" id="IPR013655">
    <property type="entry name" value="PAS_fold_3"/>
</dbReference>
<feature type="compositionally biased region" description="Polar residues" evidence="14">
    <location>
        <begin position="822"/>
        <end position="839"/>
    </location>
</feature>
<dbReference type="RefSeq" id="XP_030628354.1">
    <property type="nucleotide sequence ID" value="XM_030772494.1"/>
</dbReference>
<dbReference type="GO" id="GO:0005737">
    <property type="term" value="C:cytoplasm"/>
    <property type="evidence" value="ECO:0007669"/>
    <property type="project" value="UniProtKB-SubCell"/>
</dbReference>
<dbReference type="GeneID" id="115810546"/>
<feature type="domain" description="BHLH" evidence="16">
    <location>
        <begin position="25"/>
        <end position="78"/>
    </location>
</feature>
<evidence type="ECO:0000256" key="12">
    <source>
        <dbReference type="ARBA" id="ARBA00023163"/>
    </source>
</evidence>
<feature type="domain" description="PAS" evidence="15">
    <location>
        <begin position="118"/>
        <end position="181"/>
    </location>
</feature>
<reference evidence="18" key="1">
    <citation type="submission" date="2025-08" db="UniProtKB">
        <authorList>
            <consortium name="RefSeq"/>
        </authorList>
    </citation>
    <scope>IDENTIFICATION</scope>
</reference>
<dbReference type="Pfam" id="PF00989">
    <property type="entry name" value="PAS"/>
    <property type="match status" value="1"/>
</dbReference>
<evidence type="ECO:0000256" key="6">
    <source>
        <dbReference type="ARBA" id="ARBA00022737"/>
    </source>
</evidence>
<keyword evidence="4" id="KW-0963">Cytoplasm</keyword>
<dbReference type="CTD" id="30517"/>
<dbReference type="InterPro" id="IPR000014">
    <property type="entry name" value="PAS"/>
</dbReference>
<keyword evidence="8" id="KW-0805">Transcription regulation</keyword>